<evidence type="ECO:0000313" key="3">
    <source>
        <dbReference type="Proteomes" id="UP000053201"/>
    </source>
</evidence>
<accession>A0A0L0HRW5</accession>
<organism evidence="2 3">
    <name type="scientific">Spizellomyces punctatus (strain DAOM BR117)</name>
    <dbReference type="NCBI Taxonomy" id="645134"/>
    <lineage>
        <taxon>Eukaryota</taxon>
        <taxon>Fungi</taxon>
        <taxon>Fungi incertae sedis</taxon>
        <taxon>Chytridiomycota</taxon>
        <taxon>Chytridiomycota incertae sedis</taxon>
        <taxon>Chytridiomycetes</taxon>
        <taxon>Spizellomycetales</taxon>
        <taxon>Spizellomycetaceae</taxon>
        <taxon>Spizellomyces</taxon>
    </lineage>
</organism>
<feature type="compositionally biased region" description="Low complexity" evidence="1">
    <location>
        <begin position="67"/>
        <end position="80"/>
    </location>
</feature>
<proteinExistence type="predicted"/>
<dbReference type="InParanoid" id="A0A0L0HRW5"/>
<reference evidence="2 3" key="1">
    <citation type="submission" date="2009-08" db="EMBL/GenBank/DDBJ databases">
        <title>The Genome Sequence of Spizellomyces punctatus strain DAOM BR117.</title>
        <authorList>
            <consortium name="The Broad Institute Genome Sequencing Platform"/>
            <person name="Russ C."/>
            <person name="Cuomo C."/>
            <person name="Shea T."/>
            <person name="Young S.K."/>
            <person name="Zeng Q."/>
            <person name="Koehrsen M."/>
            <person name="Haas B."/>
            <person name="Borodovsky M."/>
            <person name="Guigo R."/>
            <person name="Alvarado L."/>
            <person name="Berlin A."/>
            <person name="Bochicchio J."/>
            <person name="Borenstein D."/>
            <person name="Chapman S."/>
            <person name="Chen Z."/>
            <person name="Engels R."/>
            <person name="Freedman E."/>
            <person name="Gellesch M."/>
            <person name="Goldberg J."/>
            <person name="Griggs A."/>
            <person name="Gujja S."/>
            <person name="Heiman D."/>
            <person name="Hepburn T."/>
            <person name="Howarth C."/>
            <person name="Jen D."/>
            <person name="Larson L."/>
            <person name="Lewis B."/>
            <person name="Mehta T."/>
            <person name="Park D."/>
            <person name="Pearson M."/>
            <person name="Roberts A."/>
            <person name="Saif S."/>
            <person name="Shenoy N."/>
            <person name="Sisk P."/>
            <person name="Stolte C."/>
            <person name="Sykes S."/>
            <person name="Thomson T."/>
            <person name="Walk T."/>
            <person name="White J."/>
            <person name="Yandava C."/>
            <person name="Burger G."/>
            <person name="Gray M.W."/>
            <person name="Holland P.W.H."/>
            <person name="King N."/>
            <person name="Lang F.B.F."/>
            <person name="Roger A.J."/>
            <person name="Ruiz-Trillo I."/>
            <person name="Lander E."/>
            <person name="Nusbaum C."/>
        </authorList>
    </citation>
    <scope>NUCLEOTIDE SEQUENCE [LARGE SCALE GENOMIC DNA]</scope>
    <source>
        <strain evidence="2 3">DAOM BR117</strain>
    </source>
</reference>
<protein>
    <submittedName>
        <fullName evidence="2">Uncharacterized protein</fullName>
    </submittedName>
</protein>
<keyword evidence="3" id="KW-1185">Reference proteome</keyword>
<dbReference type="AlphaFoldDB" id="A0A0L0HRW5"/>
<dbReference type="VEuPathDB" id="FungiDB:SPPG_01109"/>
<dbReference type="RefSeq" id="XP_016611674.1">
    <property type="nucleotide sequence ID" value="XM_016749428.1"/>
</dbReference>
<dbReference type="Proteomes" id="UP000053201">
    <property type="component" value="Unassembled WGS sequence"/>
</dbReference>
<name>A0A0L0HRW5_SPIPD</name>
<feature type="region of interest" description="Disordered" evidence="1">
    <location>
        <begin position="15"/>
        <end position="104"/>
    </location>
</feature>
<evidence type="ECO:0000313" key="2">
    <source>
        <dbReference type="EMBL" id="KND03635.1"/>
    </source>
</evidence>
<gene>
    <name evidence="2" type="ORF">SPPG_01109</name>
</gene>
<dbReference type="EMBL" id="KQ257451">
    <property type="protein sequence ID" value="KND03635.1"/>
    <property type="molecule type" value="Genomic_DNA"/>
</dbReference>
<dbReference type="GeneID" id="27684795"/>
<sequence length="104" mass="10687">MVLARPVRQNAVAFAADDGPVPSSSLKGNRGATGKLRPDDGTVPSDSLTRNRGSGGTLRPDDGLVPSSSSKGNRRGSGPLRPDDPPSDSVSDFRGRLRPVPGPA</sequence>
<evidence type="ECO:0000256" key="1">
    <source>
        <dbReference type="SAM" id="MobiDB-lite"/>
    </source>
</evidence>